<dbReference type="CDD" id="cd06261">
    <property type="entry name" value="TM_PBP2"/>
    <property type="match status" value="1"/>
</dbReference>
<evidence type="ECO:0000256" key="1">
    <source>
        <dbReference type="ARBA" id="ARBA00004651"/>
    </source>
</evidence>
<dbReference type="Pfam" id="PF00528">
    <property type="entry name" value="BPD_transp_1"/>
    <property type="match status" value="1"/>
</dbReference>
<dbReference type="InterPro" id="IPR035906">
    <property type="entry name" value="MetI-like_sf"/>
</dbReference>
<evidence type="ECO:0000313" key="10">
    <source>
        <dbReference type="Proteomes" id="UP000450917"/>
    </source>
</evidence>
<name>A0A7X2Z829_9BACL</name>
<protein>
    <submittedName>
        <fullName evidence="9">ABC transporter permease subunit</fullName>
    </submittedName>
</protein>
<dbReference type="Gene3D" id="1.10.3720.10">
    <property type="entry name" value="MetI-like"/>
    <property type="match status" value="1"/>
</dbReference>
<dbReference type="PANTHER" id="PTHR43386">
    <property type="entry name" value="OLIGOPEPTIDE TRANSPORT SYSTEM PERMEASE PROTEIN APPC"/>
    <property type="match status" value="1"/>
</dbReference>
<dbReference type="Pfam" id="PF12911">
    <property type="entry name" value="OppC_N"/>
    <property type="match status" value="1"/>
</dbReference>
<dbReference type="InterPro" id="IPR000515">
    <property type="entry name" value="MetI-like"/>
</dbReference>
<dbReference type="InterPro" id="IPR050366">
    <property type="entry name" value="BP-dependent_transpt_permease"/>
</dbReference>
<feature type="transmembrane region" description="Helical" evidence="7">
    <location>
        <begin position="141"/>
        <end position="167"/>
    </location>
</feature>
<comment type="subcellular location">
    <subcellularLocation>
        <location evidence="1 7">Cell membrane</location>
        <topology evidence="1 7">Multi-pass membrane protein</topology>
    </subcellularLocation>
</comment>
<feature type="transmembrane region" description="Helical" evidence="7">
    <location>
        <begin position="260"/>
        <end position="280"/>
    </location>
</feature>
<dbReference type="InterPro" id="IPR025966">
    <property type="entry name" value="OppC_N"/>
</dbReference>
<comment type="similarity">
    <text evidence="7">Belongs to the binding-protein-dependent transport system permease family.</text>
</comment>
<keyword evidence="3" id="KW-1003">Cell membrane</keyword>
<evidence type="ECO:0000313" key="9">
    <source>
        <dbReference type="EMBL" id="MUG70039.1"/>
    </source>
</evidence>
<feature type="transmembrane region" description="Helical" evidence="7">
    <location>
        <begin position="96"/>
        <end position="120"/>
    </location>
</feature>
<evidence type="ECO:0000259" key="8">
    <source>
        <dbReference type="PROSITE" id="PS50928"/>
    </source>
</evidence>
<dbReference type="GO" id="GO:0055085">
    <property type="term" value="P:transmembrane transport"/>
    <property type="evidence" value="ECO:0007669"/>
    <property type="project" value="InterPro"/>
</dbReference>
<proteinExistence type="inferred from homology"/>
<keyword evidence="4 7" id="KW-0812">Transmembrane</keyword>
<gene>
    <name evidence="9" type="ORF">GNP93_05035</name>
</gene>
<reference evidence="9 10" key="1">
    <citation type="submission" date="2019-11" db="EMBL/GenBank/DDBJ databases">
        <title>Draft genome sequences of five Paenibacillus species of dairy origin.</title>
        <authorList>
            <person name="Olajide A.M."/>
            <person name="Chen S."/>
            <person name="Lapointe G."/>
        </authorList>
    </citation>
    <scope>NUCLEOTIDE SEQUENCE [LARGE SCALE GENOMIC DNA]</scope>
    <source>
        <strain evidence="9 10">2CS3</strain>
    </source>
</reference>
<sequence length="296" mass="30962">METALAKPAAKLSPRTSNLRKFLRVFLARKAVVAALIILLLIVLCAIFAPVLSPYDPYEQDLSNTLQLSSSAHLLGTDLFGRDILSRIIYGTRASLAVGIVSVAIAGGIGMSLGLIAGYFRGIVDGFIMRVMDALMAIPPIILALSVGAALGGGLANVMISLGVALIPNYARLMRGQVLSVRQADYVVAAEISGASNLRNMLVHVLPNCLSPLIVLITLNLGVAILAEAGLSFLGLGIAPPGAAWGSMINDGYKYLSTNPLLSFAPGIAVMITVLAFNLVGDALRDALDPRLRGTT</sequence>
<comment type="caution">
    <text evidence="9">The sequence shown here is derived from an EMBL/GenBank/DDBJ whole genome shotgun (WGS) entry which is preliminary data.</text>
</comment>
<dbReference type="EMBL" id="WNZX01000003">
    <property type="protein sequence ID" value="MUG70039.1"/>
    <property type="molecule type" value="Genomic_DNA"/>
</dbReference>
<keyword evidence="5 7" id="KW-1133">Transmembrane helix</keyword>
<evidence type="ECO:0000256" key="3">
    <source>
        <dbReference type="ARBA" id="ARBA00022475"/>
    </source>
</evidence>
<organism evidence="9 10">
    <name type="scientific">Paenibacillus validus</name>
    <dbReference type="NCBI Taxonomy" id="44253"/>
    <lineage>
        <taxon>Bacteria</taxon>
        <taxon>Bacillati</taxon>
        <taxon>Bacillota</taxon>
        <taxon>Bacilli</taxon>
        <taxon>Bacillales</taxon>
        <taxon>Paenibacillaceae</taxon>
        <taxon>Paenibacillus</taxon>
    </lineage>
</organism>
<dbReference type="SUPFAM" id="SSF161098">
    <property type="entry name" value="MetI-like"/>
    <property type="match status" value="1"/>
</dbReference>
<feature type="domain" description="ABC transmembrane type-1" evidence="8">
    <location>
        <begin position="92"/>
        <end position="281"/>
    </location>
</feature>
<evidence type="ECO:0000256" key="5">
    <source>
        <dbReference type="ARBA" id="ARBA00022989"/>
    </source>
</evidence>
<keyword evidence="10" id="KW-1185">Reference proteome</keyword>
<dbReference type="RefSeq" id="WP_127610768.1">
    <property type="nucleotide sequence ID" value="NZ_JARTHJ010000224.1"/>
</dbReference>
<dbReference type="PANTHER" id="PTHR43386:SF1">
    <property type="entry name" value="D,D-DIPEPTIDE TRANSPORT SYSTEM PERMEASE PROTEIN DDPC-RELATED"/>
    <property type="match status" value="1"/>
</dbReference>
<dbReference type="AlphaFoldDB" id="A0A7X2Z829"/>
<accession>A0A7X2Z829</accession>
<keyword evidence="6 7" id="KW-0472">Membrane</keyword>
<evidence type="ECO:0000256" key="4">
    <source>
        <dbReference type="ARBA" id="ARBA00022692"/>
    </source>
</evidence>
<evidence type="ECO:0000256" key="7">
    <source>
        <dbReference type="RuleBase" id="RU363032"/>
    </source>
</evidence>
<evidence type="ECO:0000256" key="2">
    <source>
        <dbReference type="ARBA" id="ARBA00022448"/>
    </source>
</evidence>
<dbReference type="Proteomes" id="UP000450917">
    <property type="component" value="Unassembled WGS sequence"/>
</dbReference>
<feature type="transmembrane region" description="Helical" evidence="7">
    <location>
        <begin position="31"/>
        <end position="52"/>
    </location>
</feature>
<evidence type="ECO:0000256" key="6">
    <source>
        <dbReference type="ARBA" id="ARBA00023136"/>
    </source>
</evidence>
<dbReference type="PROSITE" id="PS50928">
    <property type="entry name" value="ABC_TM1"/>
    <property type="match status" value="1"/>
</dbReference>
<dbReference type="GO" id="GO:0005886">
    <property type="term" value="C:plasma membrane"/>
    <property type="evidence" value="ECO:0007669"/>
    <property type="project" value="UniProtKB-SubCell"/>
</dbReference>
<keyword evidence="2 7" id="KW-0813">Transport</keyword>